<accession>A0ACA9NYQ3</accession>
<feature type="non-terminal residue" evidence="1">
    <location>
        <position position="1"/>
    </location>
</feature>
<dbReference type="EMBL" id="CAJVPM010033009">
    <property type="protein sequence ID" value="CAG8684186.1"/>
    <property type="molecule type" value="Genomic_DNA"/>
</dbReference>
<dbReference type="Proteomes" id="UP000789860">
    <property type="component" value="Unassembled WGS sequence"/>
</dbReference>
<name>A0ACA9NYQ3_9GLOM</name>
<keyword evidence="2" id="KW-1185">Reference proteome</keyword>
<organism evidence="1 2">
    <name type="scientific">Scutellospora calospora</name>
    <dbReference type="NCBI Taxonomy" id="85575"/>
    <lineage>
        <taxon>Eukaryota</taxon>
        <taxon>Fungi</taxon>
        <taxon>Fungi incertae sedis</taxon>
        <taxon>Mucoromycota</taxon>
        <taxon>Glomeromycotina</taxon>
        <taxon>Glomeromycetes</taxon>
        <taxon>Diversisporales</taxon>
        <taxon>Gigasporaceae</taxon>
        <taxon>Scutellospora</taxon>
    </lineage>
</organism>
<evidence type="ECO:0000313" key="2">
    <source>
        <dbReference type="Proteomes" id="UP000789860"/>
    </source>
</evidence>
<proteinExistence type="predicted"/>
<sequence length="50" mass="5907">EWEANNIRHVEAIVNNLDCVYTILKDIEKAKGKRLHTTTWHGSKPWTLYL</sequence>
<comment type="caution">
    <text evidence="1">The sequence shown here is derived from an EMBL/GenBank/DDBJ whole genome shotgun (WGS) entry which is preliminary data.</text>
</comment>
<evidence type="ECO:0000313" key="1">
    <source>
        <dbReference type="EMBL" id="CAG8684186.1"/>
    </source>
</evidence>
<gene>
    <name evidence="1" type="ORF">SCALOS_LOCUS9847</name>
</gene>
<feature type="non-terminal residue" evidence="1">
    <location>
        <position position="50"/>
    </location>
</feature>
<reference evidence="1" key="1">
    <citation type="submission" date="2021-06" db="EMBL/GenBank/DDBJ databases">
        <authorList>
            <person name="Kallberg Y."/>
            <person name="Tangrot J."/>
            <person name="Rosling A."/>
        </authorList>
    </citation>
    <scope>NUCLEOTIDE SEQUENCE</scope>
    <source>
        <strain evidence="1">AU212A</strain>
    </source>
</reference>
<protein>
    <submittedName>
        <fullName evidence="1">1723_t:CDS:1</fullName>
    </submittedName>
</protein>